<keyword evidence="3 6" id="KW-0694">RNA-binding</keyword>
<accession>A0A371DJQ3</accession>
<evidence type="ECO:0000256" key="2">
    <source>
        <dbReference type="ARBA" id="ARBA00022664"/>
    </source>
</evidence>
<keyword evidence="4" id="KW-0508">mRNA splicing</keyword>
<dbReference type="InterPro" id="IPR000504">
    <property type="entry name" value="RRM_dom"/>
</dbReference>
<keyword evidence="5" id="KW-0539">Nucleus</keyword>
<evidence type="ECO:0000256" key="4">
    <source>
        <dbReference type="ARBA" id="ARBA00023187"/>
    </source>
</evidence>
<dbReference type="PROSITE" id="PS50102">
    <property type="entry name" value="RRM"/>
    <property type="match status" value="1"/>
</dbReference>
<dbReference type="EMBL" id="KZ857389">
    <property type="protein sequence ID" value="RDX52728.1"/>
    <property type="molecule type" value="Genomic_DNA"/>
</dbReference>
<dbReference type="PANTHER" id="PTHR13288:SF8">
    <property type="entry name" value="SPLICING FACTOR 45"/>
    <property type="match status" value="1"/>
</dbReference>
<dbReference type="InterPro" id="IPR000467">
    <property type="entry name" value="G_patch_dom"/>
</dbReference>
<keyword evidence="2" id="KW-0507">mRNA processing</keyword>
<evidence type="ECO:0000256" key="6">
    <source>
        <dbReference type="PROSITE-ProRule" id="PRU00176"/>
    </source>
</evidence>
<feature type="region of interest" description="Disordered" evidence="7">
    <location>
        <begin position="85"/>
        <end position="253"/>
    </location>
</feature>
<dbReference type="InterPro" id="IPR003954">
    <property type="entry name" value="RRM_euk-type"/>
</dbReference>
<feature type="region of interest" description="Disordered" evidence="7">
    <location>
        <begin position="268"/>
        <end position="325"/>
    </location>
</feature>
<feature type="domain" description="G-patch" evidence="9">
    <location>
        <begin position="445"/>
        <end position="500"/>
    </location>
</feature>
<dbReference type="PROSITE" id="PS50174">
    <property type="entry name" value="G_PATCH"/>
    <property type="match status" value="1"/>
</dbReference>
<comment type="subcellular location">
    <subcellularLocation>
        <location evidence="1">Nucleus</location>
    </subcellularLocation>
</comment>
<feature type="compositionally biased region" description="Basic and acidic residues" evidence="7">
    <location>
        <begin position="206"/>
        <end position="224"/>
    </location>
</feature>
<name>A0A371DJQ3_9APHY</name>
<dbReference type="AlphaFoldDB" id="A0A371DJQ3"/>
<feature type="compositionally biased region" description="Pro residues" evidence="7">
    <location>
        <begin position="415"/>
        <end position="425"/>
    </location>
</feature>
<dbReference type="InterPro" id="IPR035979">
    <property type="entry name" value="RBD_domain_sf"/>
</dbReference>
<evidence type="ECO:0000259" key="8">
    <source>
        <dbReference type="PROSITE" id="PS50102"/>
    </source>
</evidence>
<evidence type="ECO:0000256" key="5">
    <source>
        <dbReference type="ARBA" id="ARBA00023242"/>
    </source>
</evidence>
<dbReference type="InterPro" id="IPR012677">
    <property type="entry name" value="Nucleotide-bd_a/b_plait_sf"/>
</dbReference>
<evidence type="ECO:0000256" key="7">
    <source>
        <dbReference type="SAM" id="MobiDB-lite"/>
    </source>
</evidence>
<dbReference type="FunFam" id="3.30.70.330:FF:000382">
    <property type="entry name" value="G-patch domain-containing protein"/>
    <property type="match status" value="1"/>
</dbReference>
<gene>
    <name evidence="10" type="ORF">OH76DRAFT_1399987</name>
</gene>
<dbReference type="OrthoDB" id="5411533at2759"/>
<dbReference type="Gene3D" id="3.30.70.330">
    <property type="match status" value="1"/>
</dbReference>
<evidence type="ECO:0000256" key="3">
    <source>
        <dbReference type="ARBA" id="ARBA00022884"/>
    </source>
</evidence>
<evidence type="ECO:0000259" key="9">
    <source>
        <dbReference type="PROSITE" id="PS50174"/>
    </source>
</evidence>
<feature type="compositionally biased region" description="Basic and acidic residues" evidence="7">
    <location>
        <begin position="161"/>
        <end position="191"/>
    </location>
</feature>
<dbReference type="PANTHER" id="PTHR13288">
    <property type="entry name" value="SPLICING FACTOR 45 SPF45"/>
    <property type="match status" value="1"/>
</dbReference>
<feature type="compositionally biased region" description="Basic residues" evidence="7">
    <location>
        <begin position="122"/>
        <end position="140"/>
    </location>
</feature>
<dbReference type="GO" id="GO:0003723">
    <property type="term" value="F:RNA binding"/>
    <property type="evidence" value="ECO:0007669"/>
    <property type="project" value="UniProtKB-UniRule"/>
</dbReference>
<evidence type="ECO:0000256" key="1">
    <source>
        <dbReference type="ARBA" id="ARBA00004123"/>
    </source>
</evidence>
<proteinExistence type="predicted"/>
<evidence type="ECO:0000313" key="11">
    <source>
        <dbReference type="Proteomes" id="UP000256964"/>
    </source>
</evidence>
<feature type="compositionally biased region" description="Low complexity" evidence="7">
    <location>
        <begin position="426"/>
        <end position="440"/>
    </location>
</feature>
<feature type="region of interest" description="Disordered" evidence="7">
    <location>
        <begin position="339"/>
        <end position="387"/>
    </location>
</feature>
<evidence type="ECO:0008006" key="12">
    <source>
        <dbReference type="Google" id="ProtNLM"/>
    </source>
</evidence>
<dbReference type="SMART" id="SM00361">
    <property type="entry name" value="RRM_1"/>
    <property type="match status" value="1"/>
</dbReference>
<feature type="region of interest" description="Disordered" evidence="7">
    <location>
        <begin position="413"/>
        <end position="446"/>
    </location>
</feature>
<organism evidence="10 11">
    <name type="scientific">Lentinus brumalis</name>
    <dbReference type="NCBI Taxonomy" id="2498619"/>
    <lineage>
        <taxon>Eukaryota</taxon>
        <taxon>Fungi</taxon>
        <taxon>Dikarya</taxon>
        <taxon>Basidiomycota</taxon>
        <taxon>Agaricomycotina</taxon>
        <taxon>Agaricomycetes</taxon>
        <taxon>Polyporales</taxon>
        <taxon>Polyporaceae</taxon>
        <taxon>Lentinus</taxon>
    </lineage>
</organism>
<dbReference type="InterPro" id="IPR040052">
    <property type="entry name" value="RBM17"/>
</dbReference>
<evidence type="ECO:0000313" key="10">
    <source>
        <dbReference type="EMBL" id="RDX52728.1"/>
    </source>
</evidence>
<feature type="compositionally biased region" description="Pro residues" evidence="7">
    <location>
        <begin position="364"/>
        <end position="380"/>
    </location>
</feature>
<dbReference type="CDD" id="cd12374">
    <property type="entry name" value="RRM_UHM_SPF45_PUF60"/>
    <property type="match status" value="1"/>
</dbReference>
<dbReference type="STRING" id="139420.A0A371DJQ3"/>
<dbReference type="Proteomes" id="UP000256964">
    <property type="component" value="Unassembled WGS sequence"/>
</dbReference>
<keyword evidence="11" id="KW-1185">Reference proteome</keyword>
<protein>
    <recommendedName>
        <fullName evidence="12">G-patch domain-containing protein</fullName>
    </recommendedName>
</protein>
<reference evidence="10 11" key="1">
    <citation type="journal article" date="2018" name="Biotechnol. Biofuels">
        <title>Integrative visual omics of the white-rot fungus Polyporus brumalis exposes the biotechnological potential of its oxidative enzymes for delignifying raw plant biomass.</title>
        <authorList>
            <person name="Miyauchi S."/>
            <person name="Rancon A."/>
            <person name="Drula E."/>
            <person name="Hage H."/>
            <person name="Chaduli D."/>
            <person name="Favel A."/>
            <person name="Grisel S."/>
            <person name="Henrissat B."/>
            <person name="Herpoel-Gimbert I."/>
            <person name="Ruiz-Duenas F.J."/>
            <person name="Chevret D."/>
            <person name="Hainaut M."/>
            <person name="Lin J."/>
            <person name="Wang M."/>
            <person name="Pangilinan J."/>
            <person name="Lipzen A."/>
            <person name="Lesage-Meessen L."/>
            <person name="Navarro D."/>
            <person name="Riley R."/>
            <person name="Grigoriev I.V."/>
            <person name="Zhou S."/>
            <person name="Raouche S."/>
            <person name="Rosso M.N."/>
        </authorList>
    </citation>
    <scope>NUCLEOTIDE SEQUENCE [LARGE SCALE GENOMIC DNA]</scope>
    <source>
        <strain evidence="10 11">BRFM 1820</strain>
    </source>
</reference>
<dbReference type="GO" id="GO:0071011">
    <property type="term" value="C:precatalytic spliceosome"/>
    <property type="evidence" value="ECO:0007669"/>
    <property type="project" value="TreeGrafter"/>
</dbReference>
<feature type="domain" description="RRM" evidence="8">
    <location>
        <begin position="536"/>
        <end position="623"/>
    </location>
</feature>
<feature type="compositionally biased region" description="Low complexity" evidence="7">
    <location>
        <begin position="196"/>
        <end position="205"/>
    </location>
</feature>
<sequence>MRVVELVIHDIIVHAYFYSHCRDGLLVDLAGWSAALVFAPTRRQAPKTKPTAPRIPVGAAITAPAGTATISSTAVVFAPPSLVDTTPAKAEEKKESQPQGQGWGRKVKPPSMVLDEDVNGFKAKRGGKKEGGKKKGKKNKNAQALAAWNPDEAYDPMRPNDYNEFKHWQRRERERRRERILEERRRGDDRKRYRRSSSYSDSNHSASEDERPRKAGRYEERDRDEMDEDYDRPRGIGAASSDVPPPTAPVNVNLTGDEAYQRRLALSQGYRPPETFTSSTTATSSTTLIPSSSSYGLPEVEHDNGIPGLRAMSSLSPPPAPAPAMVPVAQTGEEAYLRRLALSQQGFQPPRAPSPLPFSDSPPVQTPIVPPPMVPPPPASAPASGPVISAEKIQHSKQAAAAIAARLAALAPKMGGPPPAAPSPPASSSAPPEELSGSASKKPDPHGFAARLMARWGHKEGQGLSVDGSGIVHALTVEQVAQGKSGKVGKTGKGKGKGGKEAPAIGGAAAKMGKIVNMNEDAKTREDRERFGDPSRVVVLTNMVGLEDLEDEELREEIGDECSKNGTVERVVVHPVYPQPEDPDDAVRIFVLFAGPAGAWKTVRELDGRYFGGRSVRARYFPEAQFHAADLDGPL</sequence>
<feature type="compositionally biased region" description="Low complexity" evidence="7">
    <location>
        <begin position="275"/>
        <end position="294"/>
    </location>
</feature>
<feature type="region of interest" description="Disordered" evidence="7">
    <location>
        <begin position="485"/>
        <end position="506"/>
    </location>
</feature>
<dbReference type="SUPFAM" id="SSF54928">
    <property type="entry name" value="RNA-binding domain, RBD"/>
    <property type="match status" value="1"/>
</dbReference>
<dbReference type="GO" id="GO:0045292">
    <property type="term" value="P:mRNA cis splicing, via spliceosome"/>
    <property type="evidence" value="ECO:0007669"/>
    <property type="project" value="InterPro"/>
</dbReference>